<organism evidence="2 3">
    <name type="scientific">Leifsonella bigeumensis</name>
    <dbReference type="NCBI Taxonomy" id="433643"/>
    <lineage>
        <taxon>Bacteria</taxon>
        <taxon>Bacillati</taxon>
        <taxon>Actinomycetota</taxon>
        <taxon>Actinomycetes</taxon>
        <taxon>Micrococcales</taxon>
        <taxon>Microbacteriaceae</taxon>
        <taxon>Leifsonella</taxon>
    </lineage>
</organism>
<keyword evidence="3" id="KW-1185">Reference proteome</keyword>
<gene>
    <name evidence="2" type="ORF">GCM10022239_15660</name>
</gene>
<dbReference type="Proteomes" id="UP001501004">
    <property type="component" value="Unassembled WGS sequence"/>
</dbReference>
<evidence type="ECO:0000313" key="3">
    <source>
        <dbReference type="Proteomes" id="UP001501004"/>
    </source>
</evidence>
<accession>A0ABP7FJM0</accession>
<feature type="compositionally biased region" description="Basic and acidic residues" evidence="1">
    <location>
        <begin position="88"/>
        <end position="98"/>
    </location>
</feature>
<dbReference type="EMBL" id="BAABAE010000003">
    <property type="protein sequence ID" value="GAA3740790.1"/>
    <property type="molecule type" value="Genomic_DNA"/>
</dbReference>
<name>A0ABP7FJM0_9MICO</name>
<reference evidence="3" key="1">
    <citation type="journal article" date="2019" name="Int. J. Syst. Evol. Microbiol.">
        <title>The Global Catalogue of Microorganisms (GCM) 10K type strain sequencing project: providing services to taxonomists for standard genome sequencing and annotation.</title>
        <authorList>
            <consortium name="The Broad Institute Genomics Platform"/>
            <consortium name="The Broad Institute Genome Sequencing Center for Infectious Disease"/>
            <person name="Wu L."/>
            <person name="Ma J."/>
        </authorList>
    </citation>
    <scope>NUCLEOTIDE SEQUENCE [LARGE SCALE GENOMIC DNA]</scope>
    <source>
        <strain evidence="3">JCM 16949</strain>
    </source>
</reference>
<protein>
    <submittedName>
        <fullName evidence="2">Uncharacterized protein</fullName>
    </submittedName>
</protein>
<comment type="caution">
    <text evidence="2">The sequence shown here is derived from an EMBL/GenBank/DDBJ whole genome shotgun (WGS) entry which is preliminary data.</text>
</comment>
<feature type="region of interest" description="Disordered" evidence="1">
    <location>
        <begin position="73"/>
        <end position="107"/>
    </location>
</feature>
<feature type="region of interest" description="Disordered" evidence="1">
    <location>
        <begin position="1"/>
        <end position="38"/>
    </location>
</feature>
<feature type="compositionally biased region" description="Basic and acidic residues" evidence="1">
    <location>
        <begin position="11"/>
        <end position="20"/>
    </location>
</feature>
<sequence length="107" mass="11687">MEPLGNPELAAVREHAKATEPARGSAAAGHPSESTRVKAWARRVRMRNPARWRKVGSNRSRSCFRGRECLMADKSPKKSSNKTAAAKSLKEKRADKKAKASSKSNSA</sequence>
<evidence type="ECO:0000256" key="1">
    <source>
        <dbReference type="SAM" id="MobiDB-lite"/>
    </source>
</evidence>
<evidence type="ECO:0000313" key="2">
    <source>
        <dbReference type="EMBL" id="GAA3740790.1"/>
    </source>
</evidence>
<proteinExistence type="predicted"/>